<dbReference type="InterPro" id="IPR032675">
    <property type="entry name" value="LRR_dom_sf"/>
</dbReference>
<feature type="non-terminal residue" evidence="2">
    <location>
        <position position="175"/>
    </location>
</feature>
<dbReference type="Pfam" id="PF07523">
    <property type="entry name" value="Big_3"/>
    <property type="match status" value="1"/>
</dbReference>
<dbReference type="InterPro" id="IPR026906">
    <property type="entry name" value="LRR_5"/>
</dbReference>
<dbReference type="EMBL" id="VWLE01000892">
    <property type="protein sequence ID" value="KAA3932944.1"/>
    <property type="molecule type" value="Genomic_DNA"/>
</dbReference>
<dbReference type="Pfam" id="PF13306">
    <property type="entry name" value="LRR_5"/>
    <property type="match status" value="1"/>
</dbReference>
<comment type="caution">
    <text evidence="2">The sequence shown here is derived from an EMBL/GenBank/DDBJ whole genome shotgun (WGS) entry which is preliminary data.</text>
</comment>
<gene>
    <name evidence="2" type="ORF">F3D71_30240</name>
</gene>
<evidence type="ECO:0000313" key="2">
    <source>
        <dbReference type="EMBL" id="KAA3932944.1"/>
    </source>
</evidence>
<sequence length="175" mass="19089">MFLGTILLSCSTENDEYRKDSPSAANPVEPIEASLEDFFIEQLPSKTIYALGENIDLTGLNVTGKYDDGKQRPVKVTPEQISGFSSSTPVEKQEVTITLEGKQKSFSVQVSPVRIENGVLTEILKGYNEIILPNSVRSIPKAAFSNSQTAKVVLNEGLKSIGDMAFFNSAIQEIV</sequence>
<proteinExistence type="predicted"/>
<evidence type="ECO:0000259" key="1">
    <source>
        <dbReference type="Pfam" id="PF07523"/>
    </source>
</evidence>
<dbReference type="InterPro" id="IPR022038">
    <property type="entry name" value="Ig-like_bact"/>
</dbReference>
<evidence type="ECO:0000313" key="3">
    <source>
        <dbReference type="Proteomes" id="UP000323717"/>
    </source>
</evidence>
<dbReference type="AlphaFoldDB" id="A0A5M5BSD2"/>
<feature type="domain" description="Ig-like" evidence="1">
    <location>
        <begin position="44"/>
        <end position="110"/>
    </location>
</feature>
<accession>A0A5M5BSD2</accession>
<name>A0A5M5BSD2_BACOV</name>
<organism evidence="2 3">
    <name type="scientific">Bacteroides ovatus</name>
    <dbReference type="NCBI Taxonomy" id="28116"/>
    <lineage>
        <taxon>Bacteria</taxon>
        <taxon>Pseudomonadati</taxon>
        <taxon>Bacteroidota</taxon>
        <taxon>Bacteroidia</taxon>
        <taxon>Bacteroidales</taxon>
        <taxon>Bacteroidaceae</taxon>
        <taxon>Bacteroides</taxon>
    </lineage>
</organism>
<dbReference type="Proteomes" id="UP000323717">
    <property type="component" value="Unassembled WGS sequence"/>
</dbReference>
<dbReference type="Gene3D" id="3.80.10.10">
    <property type="entry name" value="Ribonuclease Inhibitor"/>
    <property type="match status" value="1"/>
</dbReference>
<protein>
    <submittedName>
        <fullName evidence="2">Leucine-rich repeat protein</fullName>
    </submittedName>
</protein>
<reference evidence="2 3" key="1">
    <citation type="journal article" date="2019" name="Nat. Med.">
        <title>A library of human gut bacterial isolates paired with longitudinal multiomics data enables mechanistic microbiome research.</title>
        <authorList>
            <person name="Poyet M."/>
            <person name="Groussin M."/>
            <person name="Gibbons S.M."/>
            <person name="Avila-Pacheco J."/>
            <person name="Jiang X."/>
            <person name="Kearney S.M."/>
            <person name="Perrotta A.R."/>
            <person name="Berdy B."/>
            <person name="Zhao S."/>
            <person name="Lieberman T.D."/>
            <person name="Swanson P.K."/>
            <person name="Smith M."/>
            <person name="Roesemann S."/>
            <person name="Alexander J.E."/>
            <person name="Rich S.A."/>
            <person name="Livny J."/>
            <person name="Vlamakis H."/>
            <person name="Clish C."/>
            <person name="Bullock K."/>
            <person name="Deik A."/>
            <person name="Scott J."/>
            <person name="Pierce K.A."/>
            <person name="Xavier R.J."/>
            <person name="Alm E.J."/>
        </authorList>
    </citation>
    <scope>NUCLEOTIDE SEQUENCE [LARGE SCALE GENOMIC DNA]</scope>
    <source>
        <strain evidence="2 3">BIOML-A163</strain>
    </source>
</reference>
<dbReference type="Gene3D" id="2.60.40.3630">
    <property type="match status" value="1"/>
</dbReference>